<keyword evidence="3" id="KW-1185">Reference proteome</keyword>
<dbReference type="RefSeq" id="WP_017802560.1">
    <property type="nucleotide sequence ID" value="NZ_JAGGMQ010000001.1"/>
</dbReference>
<feature type="coiled-coil region" evidence="1">
    <location>
        <begin position="68"/>
        <end position="102"/>
    </location>
</feature>
<name>A0ABS4PDK0_9GAMM</name>
<comment type="caution">
    <text evidence="2">The sequence shown here is derived from an EMBL/GenBank/DDBJ whole genome shotgun (WGS) entry which is preliminary data.</text>
</comment>
<dbReference type="NCBIfam" id="TIGR03752">
    <property type="entry name" value="conj_TIGR03752"/>
    <property type="match status" value="1"/>
</dbReference>
<proteinExistence type="predicted"/>
<evidence type="ECO:0000313" key="2">
    <source>
        <dbReference type="EMBL" id="MBP2170714.1"/>
    </source>
</evidence>
<accession>A0ABS4PDK0</accession>
<dbReference type="EMBL" id="JAGGMQ010000001">
    <property type="protein sequence ID" value="MBP2170714.1"/>
    <property type="molecule type" value="Genomic_DNA"/>
</dbReference>
<dbReference type="Proteomes" id="UP001195624">
    <property type="component" value="Unassembled WGS sequence"/>
</dbReference>
<evidence type="ECO:0000313" key="3">
    <source>
        <dbReference type="Proteomes" id="UP001195624"/>
    </source>
</evidence>
<gene>
    <name evidence="2" type="ORF">J2125_003906</name>
</gene>
<sequence length="448" mass="47874">MRISGLLKIGVPLLILLTTLLVVRHFNRQSATHSSSNSVADLTPQQLHDLGIDGDSPADTLATLVAQMKQYRQALQQIASASQSQQEENRRLREQQQTLETRLNNTVHDNQVELKTELDRHQQGLLDKLEDEIHGLSATKSKNNDSDIPADLGLPPGELPSGVEDEVRWVAPLDAPADKTTRVNLPVEFGHATEINSATNRHSDLLPADKPVYTLPENATLIGSVAMTALIGRIPVNGSVSDPYPFKILIGSSNLTANGIELPDVTGAVISGTASGDWTLSCVRGQIHSVTFVFNDGTIRTVPDRKNSSDSASDIGWLSDEQGLPCVPGARKSNTAQYLSSQFLLSGSSAAAQAFANSQNTTAVEGGNLVSAVTGNNGKYVLGQALGGGLKDTADWMKQHFGQSFDAIYVPPGHRVAVHISQPLAIDYAPAGRKVKYATADKQGGELD</sequence>
<keyword evidence="1" id="KW-0175">Coiled coil</keyword>
<reference evidence="3" key="2">
    <citation type="submission" date="2023-07" db="EMBL/GenBank/DDBJ databases">
        <title>Genome mining of underrepresented organisms for secondary metabolites.</title>
        <authorList>
            <person name="D'Agostino P.M."/>
        </authorList>
    </citation>
    <scope>NUCLEOTIDE SEQUENCE [LARGE SCALE GENOMIC DNA]</scope>
    <source>
        <strain evidence="3">WS4403</strain>
    </source>
</reference>
<protein>
    <submittedName>
        <fullName evidence="2">Integrating conjugative element protein (TIGR03752 family)</fullName>
    </submittedName>
</protein>
<dbReference type="InterPro" id="IPR021207">
    <property type="entry name" value="Integr_conj_element_PFL4705"/>
</dbReference>
<organism evidence="2 3">
    <name type="scientific">Winslowiella toletana</name>
    <dbReference type="NCBI Taxonomy" id="92490"/>
    <lineage>
        <taxon>Bacteria</taxon>
        <taxon>Pseudomonadati</taxon>
        <taxon>Pseudomonadota</taxon>
        <taxon>Gammaproteobacteria</taxon>
        <taxon>Enterobacterales</taxon>
        <taxon>Erwiniaceae</taxon>
        <taxon>Winslowiella</taxon>
    </lineage>
</organism>
<evidence type="ECO:0000256" key="1">
    <source>
        <dbReference type="SAM" id="Coils"/>
    </source>
</evidence>
<reference evidence="2 3" key="1">
    <citation type="submission" date="2021-03" db="EMBL/GenBank/DDBJ databases">
        <authorList>
            <person name="D'Agostino P."/>
            <person name="Huntemann M."/>
            <person name="Clum A."/>
            <person name="Spunde A."/>
            <person name="Palaniappan K."/>
            <person name="Ritter S."/>
            <person name="Mikhailova N."/>
            <person name="Chen I.-M."/>
            <person name="Stamatis D."/>
            <person name="Reddy T."/>
            <person name="O'Malley R."/>
            <person name="Daum C."/>
            <person name="Shapiro N."/>
            <person name="Ivanova N."/>
            <person name="Kyrpides N."/>
            <person name="Woyke T."/>
        </authorList>
    </citation>
    <scope>NUCLEOTIDE SEQUENCE [LARGE SCALE GENOMIC DNA]</scope>
    <source>
        <strain evidence="2 3">WS4403</strain>
    </source>
</reference>